<evidence type="ECO:0000256" key="7">
    <source>
        <dbReference type="ARBA" id="ARBA00023136"/>
    </source>
</evidence>
<sequence>MSESFCEKSQRHCSLITYAFSPSHIKDIFVSMATTYETPKIITINSLPIAITCRIVQLLILIYAFVYIIWYKRGYQNRDSSLLSSVTLEANGIGVYNKDGIMTVDNADYIVPPEENNALFIMTNYIETDQQRGLCAESADIRDSGCKQDLECEKKRRNRVIWNGRWTGKCHQPEGRCEMEGWCPVENDTVIPKPIIGTLNYTIFLRNFVEFTRFSVMRRNVLNDTSYFRTCRYHPEHDSLCPIFRIADLLDIVESDPEEREKMMTNGAVLRIKIDWMCNLDLGEQECKPSYSFGRLDSRFRDERFSFGFNFRYASHWRVNKTEFRTLKKAFGLRFIVTVNGDAGRFSLLVLTLNIGSIVGVLGLATFICDIVALYFSEQGYIYRRQKFQSVHLKNKTIGASTVVQSSVHKRKMARKIKQRT</sequence>
<dbReference type="Pfam" id="PF00864">
    <property type="entry name" value="P2X_receptor"/>
    <property type="match status" value="1"/>
</dbReference>
<gene>
    <name evidence="11" type="ORF">EDS130_LOCUS26276</name>
    <name evidence="12" type="ORF">XAT740_LOCUS26770</name>
</gene>
<evidence type="ECO:0000256" key="5">
    <source>
        <dbReference type="ARBA" id="ARBA00022989"/>
    </source>
</evidence>
<dbReference type="Gene3D" id="1.10.287.940">
    <property type="entry name" value="atp-gated p2x4 ion channel"/>
    <property type="match status" value="1"/>
</dbReference>
<evidence type="ECO:0000256" key="8">
    <source>
        <dbReference type="ARBA" id="ARBA00023286"/>
    </source>
</evidence>
<dbReference type="PANTHER" id="PTHR10125">
    <property type="entry name" value="P2X PURINOCEPTOR"/>
    <property type="match status" value="1"/>
</dbReference>
<dbReference type="GO" id="GO:0033198">
    <property type="term" value="P:response to ATP"/>
    <property type="evidence" value="ECO:0007669"/>
    <property type="project" value="InterPro"/>
</dbReference>
<dbReference type="GO" id="GO:0004931">
    <property type="term" value="F:extracellularly ATP-gated monoatomic cation channel activity"/>
    <property type="evidence" value="ECO:0007669"/>
    <property type="project" value="InterPro"/>
</dbReference>
<reference evidence="12" key="1">
    <citation type="submission" date="2021-02" db="EMBL/GenBank/DDBJ databases">
        <authorList>
            <person name="Nowell W R."/>
        </authorList>
    </citation>
    <scope>NUCLEOTIDE SEQUENCE</scope>
</reference>
<evidence type="ECO:0000256" key="1">
    <source>
        <dbReference type="ARBA" id="ARBA00004308"/>
    </source>
</evidence>
<proteinExistence type="inferred from homology"/>
<dbReference type="GO" id="GO:0098794">
    <property type="term" value="C:postsynapse"/>
    <property type="evidence" value="ECO:0007669"/>
    <property type="project" value="GOC"/>
</dbReference>
<keyword evidence="5 10" id="KW-1133">Transmembrane helix</keyword>
<accession>A0A815AKN2</accession>
<dbReference type="InterPro" id="IPR027309">
    <property type="entry name" value="P2X_extracellular_dom_sf"/>
</dbReference>
<feature type="transmembrane region" description="Helical" evidence="10">
    <location>
        <begin position="49"/>
        <end position="70"/>
    </location>
</feature>
<name>A0A815AKN2_ADIRI</name>
<dbReference type="PANTHER" id="PTHR10125:SF31">
    <property type="entry name" value="P2X RECEPTOR E"/>
    <property type="match status" value="1"/>
</dbReference>
<evidence type="ECO:0008006" key="14">
    <source>
        <dbReference type="Google" id="ProtNLM"/>
    </source>
</evidence>
<dbReference type="Proteomes" id="UP000663828">
    <property type="component" value="Unassembled WGS sequence"/>
</dbReference>
<dbReference type="GO" id="GO:0001614">
    <property type="term" value="F:purinergic nucleotide receptor activity"/>
    <property type="evidence" value="ECO:0007669"/>
    <property type="project" value="InterPro"/>
</dbReference>
<feature type="transmembrane region" description="Helical" evidence="10">
    <location>
        <begin position="357"/>
        <end position="377"/>
    </location>
</feature>
<dbReference type="GO" id="GO:0012505">
    <property type="term" value="C:endomembrane system"/>
    <property type="evidence" value="ECO:0007669"/>
    <property type="project" value="UniProtKB-SubCell"/>
</dbReference>
<dbReference type="GO" id="GO:0070588">
    <property type="term" value="P:calcium ion transmembrane transport"/>
    <property type="evidence" value="ECO:0007669"/>
    <property type="project" value="TreeGrafter"/>
</dbReference>
<dbReference type="EMBL" id="CAJNOR010002192">
    <property type="protein sequence ID" value="CAF1260861.1"/>
    <property type="molecule type" value="Genomic_DNA"/>
</dbReference>
<evidence type="ECO:0000256" key="4">
    <source>
        <dbReference type="ARBA" id="ARBA00022692"/>
    </source>
</evidence>
<organism evidence="12 13">
    <name type="scientific">Adineta ricciae</name>
    <name type="common">Rotifer</name>
    <dbReference type="NCBI Taxonomy" id="249248"/>
    <lineage>
        <taxon>Eukaryota</taxon>
        <taxon>Metazoa</taxon>
        <taxon>Spiralia</taxon>
        <taxon>Gnathifera</taxon>
        <taxon>Rotifera</taxon>
        <taxon>Eurotatoria</taxon>
        <taxon>Bdelloidea</taxon>
        <taxon>Adinetida</taxon>
        <taxon>Adinetidae</taxon>
        <taxon>Adineta</taxon>
    </lineage>
</organism>
<evidence type="ECO:0000256" key="6">
    <source>
        <dbReference type="ARBA" id="ARBA00023065"/>
    </source>
</evidence>
<dbReference type="EMBL" id="CAJNOJ010000159">
    <property type="protein sequence ID" value="CAF1218369.1"/>
    <property type="molecule type" value="Genomic_DNA"/>
</dbReference>
<comment type="caution">
    <text evidence="12">The sequence shown here is derived from an EMBL/GenBank/DDBJ whole genome shotgun (WGS) entry which is preliminary data.</text>
</comment>
<keyword evidence="9" id="KW-0407">Ion channel</keyword>
<keyword evidence="6" id="KW-0406">Ion transport</keyword>
<dbReference type="OrthoDB" id="494673at2759"/>
<dbReference type="GO" id="GO:0005886">
    <property type="term" value="C:plasma membrane"/>
    <property type="evidence" value="ECO:0007669"/>
    <property type="project" value="InterPro"/>
</dbReference>
<protein>
    <recommendedName>
        <fullName evidence="14">P2X purinoceptor</fullName>
    </recommendedName>
</protein>
<keyword evidence="8" id="KW-1071">Ligand-gated ion channel</keyword>
<comment type="subcellular location">
    <subcellularLocation>
        <location evidence="1">Endomembrane system</location>
    </subcellularLocation>
</comment>
<dbReference type="Gene3D" id="2.60.490.10">
    <property type="entry name" value="atp-gated p2x4 ion channel domain"/>
    <property type="match status" value="1"/>
</dbReference>
<evidence type="ECO:0000256" key="9">
    <source>
        <dbReference type="ARBA" id="ARBA00023303"/>
    </source>
</evidence>
<dbReference type="InterPro" id="IPR001429">
    <property type="entry name" value="P2X_purnocptor"/>
</dbReference>
<keyword evidence="13" id="KW-1185">Reference proteome</keyword>
<keyword evidence="3" id="KW-0813">Transport</keyword>
<dbReference type="Proteomes" id="UP000663852">
    <property type="component" value="Unassembled WGS sequence"/>
</dbReference>
<dbReference type="PRINTS" id="PR01307">
    <property type="entry name" value="P2XRECEPTOR"/>
</dbReference>
<evidence type="ECO:0000313" key="13">
    <source>
        <dbReference type="Proteomes" id="UP000663828"/>
    </source>
</evidence>
<evidence type="ECO:0000256" key="2">
    <source>
        <dbReference type="ARBA" id="ARBA00009848"/>
    </source>
</evidence>
<dbReference type="InterPro" id="IPR059116">
    <property type="entry name" value="P2X_receptor"/>
</dbReference>
<dbReference type="NCBIfam" id="TIGR00863">
    <property type="entry name" value="P2X"/>
    <property type="match status" value="1"/>
</dbReference>
<evidence type="ECO:0000256" key="10">
    <source>
        <dbReference type="SAM" id="Phobius"/>
    </source>
</evidence>
<keyword evidence="7 10" id="KW-0472">Membrane</keyword>
<comment type="similarity">
    <text evidence="2">Belongs to the P2X receptor family.</text>
</comment>
<dbReference type="AlphaFoldDB" id="A0A815AKN2"/>
<keyword evidence="4 10" id="KW-0812">Transmembrane</keyword>
<evidence type="ECO:0000256" key="3">
    <source>
        <dbReference type="ARBA" id="ARBA00022448"/>
    </source>
</evidence>
<evidence type="ECO:0000313" key="12">
    <source>
        <dbReference type="EMBL" id="CAF1260861.1"/>
    </source>
</evidence>
<evidence type="ECO:0000313" key="11">
    <source>
        <dbReference type="EMBL" id="CAF1218369.1"/>
    </source>
</evidence>